<dbReference type="GO" id="GO:0006368">
    <property type="term" value="P:transcription elongation by RNA polymerase II"/>
    <property type="evidence" value="ECO:0007669"/>
    <property type="project" value="InterPro"/>
</dbReference>
<dbReference type="EMBL" id="KB307841">
    <property type="protein sequence ID" value="ELT98537.1"/>
    <property type="molecule type" value="Genomic_DNA"/>
</dbReference>
<reference evidence="10 12" key="2">
    <citation type="journal article" date="2013" name="Nature">
        <title>Insights into bilaterian evolution from three spiralian genomes.</title>
        <authorList>
            <person name="Simakov O."/>
            <person name="Marletaz F."/>
            <person name="Cho S.J."/>
            <person name="Edsinger-Gonzales E."/>
            <person name="Havlak P."/>
            <person name="Hellsten U."/>
            <person name="Kuo D.H."/>
            <person name="Larsson T."/>
            <person name="Lv J."/>
            <person name="Arendt D."/>
            <person name="Savage R."/>
            <person name="Osoegawa K."/>
            <person name="de Jong P."/>
            <person name="Grimwood J."/>
            <person name="Chapman J.A."/>
            <person name="Shapiro H."/>
            <person name="Aerts A."/>
            <person name="Otillar R.P."/>
            <person name="Terry A.Y."/>
            <person name="Boore J.L."/>
            <person name="Grigoriev I.V."/>
            <person name="Lindberg D.R."/>
            <person name="Seaver E.C."/>
            <person name="Weisblat D.A."/>
            <person name="Putnam N.H."/>
            <person name="Rokhsar D.S."/>
        </authorList>
    </citation>
    <scope>NUCLEOTIDE SEQUENCE</scope>
    <source>
        <strain evidence="10 12">I ESC-2004</strain>
    </source>
</reference>
<proteinExistence type="inferred from homology"/>
<evidence type="ECO:0000256" key="1">
    <source>
        <dbReference type="ARBA" id="ARBA00004123"/>
    </source>
</evidence>
<evidence type="ECO:0000256" key="7">
    <source>
        <dbReference type="ARBA" id="ARBA00023242"/>
    </source>
</evidence>
<dbReference type="HOGENOM" id="CLU_025755_0_0_1"/>
<evidence type="ECO:0000256" key="6">
    <source>
        <dbReference type="ARBA" id="ARBA00023163"/>
    </source>
</evidence>
<keyword evidence="3" id="KW-0597">Phosphoprotein</keyword>
<gene>
    <name evidence="10" type="ORF">CAPTEDRAFT_159180</name>
</gene>
<keyword evidence="6" id="KW-0804">Transcription</keyword>
<dbReference type="Proteomes" id="UP000014760">
    <property type="component" value="Unassembled WGS sequence"/>
</dbReference>
<evidence type="ECO:0000256" key="5">
    <source>
        <dbReference type="ARBA" id="ARBA00023159"/>
    </source>
</evidence>
<evidence type="ECO:0000313" key="12">
    <source>
        <dbReference type="Proteomes" id="UP000014760"/>
    </source>
</evidence>
<dbReference type="Pfam" id="PF09816">
    <property type="entry name" value="EAF"/>
    <property type="match status" value="1"/>
</dbReference>
<protein>
    <recommendedName>
        <fullName evidence="9">Transcription elongation factor Eaf N-terminal domain-containing protein</fullName>
    </recommendedName>
</protein>
<reference evidence="11" key="3">
    <citation type="submission" date="2015-06" db="UniProtKB">
        <authorList>
            <consortium name="EnsemblMetazoa"/>
        </authorList>
    </citation>
    <scope>IDENTIFICATION</scope>
</reference>
<dbReference type="AlphaFoldDB" id="R7TY20"/>
<dbReference type="OMA" id="FRAPMKP"/>
<evidence type="ECO:0000256" key="3">
    <source>
        <dbReference type="ARBA" id="ARBA00022553"/>
    </source>
</evidence>
<keyword evidence="5" id="KW-0010">Activator</keyword>
<organism evidence="10">
    <name type="scientific">Capitella teleta</name>
    <name type="common">Polychaete worm</name>
    <dbReference type="NCBI Taxonomy" id="283909"/>
    <lineage>
        <taxon>Eukaryota</taxon>
        <taxon>Metazoa</taxon>
        <taxon>Spiralia</taxon>
        <taxon>Lophotrochozoa</taxon>
        <taxon>Annelida</taxon>
        <taxon>Polychaeta</taxon>
        <taxon>Sedentaria</taxon>
        <taxon>Scolecida</taxon>
        <taxon>Capitellidae</taxon>
        <taxon>Capitella</taxon>
    </lineage>
</organism>
<evidence type="ECO:0000313" key="11">
    <source>
        <dbReference type="EnsemblMetazoa" id="CapteP159180"/>
    </source>
</evidence>
<dbReference type="GO" id="GO:0032783">
    <property type="term" value="C:super elongation complex"/>
    <property type="evidence" value="ECO:0007669"/>
    <property type="project" value="InterPro"/>
</dbReference>
<evidence type="ECO:0000256" key="4">
    <source>
        <dbReference type="ARBA" id="ARBA00023015"/>
    </source>
</evidence>
<keyword evidence="7" id="KW-0539">Nucleus</keyword>
<feature type="domain" description="Transcription elongation factor Eaf N-terminal" evidence="9">
    <location>
        <begin position="13"/>
        <end position="111"/>
    </location>
</feature>
<dbReference type="EMBL" id="AMQN01010441">
    <property type="status" value="NOT_ANNOTATED_CDS"/>
    <property type="molecule type" value="Genomic_DNA"/>
</dbReference>
<evidence type="ECO:0000259" key="9">
    <source>
        <dbReference type="Pfam" id="PF09816"/>
    </source>
</evidence>
<keyword evidence="12" id="KW-1185">Reference proteome</keyword>
<dbReference type="InterPro" id="IPR027093">
    <property type="entry name" value="EAF_fam"/>
</dbReference>
<reference evidence="12" key="1">
    <citation type="submission" date="2012-12" db="EMBL/GenBank/DDBJ databases">
        <authorList>
            <person name="Hellsten U."/>
            <person name="Grimwood J."/>
            <person name="Chapman J.A."/>
            <person name="Shapiro H."/>
            <person name="Aerts A."/>
            <person name="Otillar R.P."/>
            <person name="Terry A.Y."/>
            <person name="Boore J.L."/>
            <person name="Simakov O."/>
            <person name="Marletaz F."/>
            <person name="Cho S.-J."/>
            <person name="Edsinger-Gonzales E."/>
            <person name="Havlak P."/>
            <person name="Kuo D.-H."/>
            <person name="Larsson T."/>
            <person name="Lv J."/>
            <person name="Arendt D."/>
            <person name="Savage R."/>
            <person name="Osoegawa K."/>
            <person name="de Jong P."/>
            <person name="Lindberg D.R."/>
            <person name="Seaver E.C."/>
            <person name="Weisblat D.A."/>
            <person name="Putnam N.H."/>
            <person name="Grigoriev I.V."/>
            <person name="Rokhsar D.S."/>
        </authorList>
    </citation>
    <scope>NUCLEOTIDE SEQUENCE</scope>
    <source>
        <strain evidence="12">I ESC-2004</strain>
    </source>
</reference>
<comment type="subcellular location">
    <subcellularLocation>
        <location evidence="1">Nucleus</location>
    </subcellularLocation>
</comment>
<dbReference type="PANTHER" id="PTHR15970">
    <property type="entry name" value="ELL-ASSOCIATED FACTOR EAF"/>
    <property type="match status" value="1"/>
</dbReference>
<dbReference type="InterPro" id="IPR019194">
    <property type="entry name" value="Tscrpt_elong_fac_Eaf_N"/>
</dbReference>
<feature type="compositionally biased region" description="Basic and acidic residues" evidence="8">
    <location>
        <begin position="140"/>
        <end position="152"/>
    </location>
</feature>
<dbReference type="OrthoDB" id="125903at2759"/>
<evidence type="ECO:0000256" key="2">
    <source>
        <dbReference type="ARBA" id="ARBA00007798"/>
    </source>
</evidence>
<dbReference type="EnsemblMetazoa" id="CapteT159180">
    <property type="protein sequence ID" value="CapteP159180"/>
    <property type="gene ID" value="CapteG159180"/>
</dbReference>
<evidence type="ECO:0000313" key="10">
    <source>
        <dbReference type="EMBL" id="ELT98537.1"/>
    </source>
</evidence>
<comment type="similarity">
    <text evidence="2">Belongs to the EAF family.</text>
</comment>
<dbReference type="STRING" id="283909.R7TY20"/>
<keyword evidence="4" id="KW-0805">Transcription regulation</keyword>
<feature type="region of interest" description="Disordered" evidence="8">
    <location>
        <begin position="112"/>
        <end position="233"/>
    </location>
</feature>
<sequence length="233" mass="25066">MADKIGIHDSDIHELKLGGSFAKDNSVAFHSIRYDFKPASVDTTRAANVSVGKGSSVTVEVPHVEGSGTSHTVFKGNKRPCQKECVLIIDHTTGEITLERLASDIRLKKTRLENSSRAAQQAGRPLTPVETKVKPPSPPKRKEEKKTNEIVKEISPPHMPPVEEMADSDMSLATDSDDSDSDKASGSIVLLNDTPHSIFAPTVPVSSSGERPPFLSTLSEDLHLSDTSGSDSD</sequence>
<name>R7TY20_CAPTE</name>
<dbReference type="GO" id="GO:0003711">
    <property type="term" value="F:transcription elongation factor activity"/>
    <property type="evidence" value="ECO:0007669"/>
    <property type="project" value="TreeGrafter"/>
</dbReference>
<dbReference type="PANTHER" id="PTHR15970:SF2">
    <property type="entry name" value="ELL-ASSOCIATED FACTOR EAF"/>
    <property type="match status" value="1"/>
</dbReference>
<accession>R7TY20</accession>
<evidence type="ECO:0000256" key="8">
    <source>
        <dbReference type="SAM" id="MobiDB-lite"/>
    </source>
</evidence>